<organism evidence="2 3">
    <name type="scientific">Methylorubrum extorquens</name>
    <name type="common">Methylobacterium dichloromethanicum</name>
    <name type="synonym">Methylobacterium extorquens</name>
    <dbReference type="NCBI Taxonomy" id="408"/>
    <lineage>
        <taxon>Bacteria</taxon>
        <taxon>Pseudomonadati</taxon>
        <taxon>Pseudomonadota</taxon>
        <taxon>Alphaproteobacteria</taxon>
        <taxon>Hyphomicrobiales</taxon>
        <taxon>Methylobacteriaceae</taxon>
        <taxon>Methylorubrum</taxon>
    </lineage>
</organism>
<feature type="compositionally biased region" description="Basic and acidic residues" evidence="1">
    <location>
        <begin position="68"/>
        <end position="78"/>
    </location>
</feature>
<evidence type="ECO:0000313" key="3">
    <source>
        <dbReference type="Proteomes" id="UP000233769"/>
    </source>
</evidence>
<dbReference type="EMBL" id="LT962688">
    <property type="protein sequence ID" value="SOR28820.1"/>
    <property type="molecule type" value="Genomic_DNA"/>
</dbReference>
<gene>
    <name evidence="2" type="ORF">TK0001_2218</name>
</gene>
<name>A0A2N9ANT7_METEX</name>
<evidence type="ECO:0000313" key="2">
    <source>
        <dbReference type="EMBL" id="SOR28820.1"/>
    </source>
</evidence>
<feature type="compositionally biased region" description="Pro residues" evidence="1">
    <location>
        <begin position="1"/>
        <end position="10"/>
    </location>
</feature>
<reference evidence="3" key="1">
    <citation type="submission" date="2017-10" db="EMBL/GenBank/DDBJ databases">
        <authorList>
            <person name="Regsiter A."/>
            <person name="William W."/>
        </authorList>
    </citation>
    <scope>NUCLEOTIDE SEQUENCE [LARGE SCALE GENOMIC DNA]</scope>
</reference>
<dbReference type="AlphaFoldDB" id="A0A2N9ANT7"/>
<protein>
    <submittedName>
        <fullName evidence="2">Uncharacterized protein</fullName>
    </submittedName>
</protein>
<dbReference type="Proteomes" id="UP000233769">
    <property type="component" value="Chromosome tk0001"/>
</dbReference>
<sequence length="78" mass="8551">MKEPPPPPKPEQSYEEAAAELASNMEKEARGLALEMGRSLTAPKPPPRPEPPGATRHPFIGANRAQRRAAETRARRQA</sequence>
<feature type="region of interest" description="Disordered" evidence="1">
    <location>
        <begin position="1"/>
        <end position="78"/>
    </location>
</feature>
<accession>A0A2N9ANT7</accession>
<feature type="compositionally biased region" description="Pro residues" evidence="1">
    <location>
        <begin position="43"/>
        <end position="52"/>
    </location>
</feature>
<evidence type="ECO:0000256" key="1">
    <source>
        <dbReference type="SAM" id="MobiDB-lite"/>
    </source>
</evidence>
<proteinExistence type="predicted"/>